<dbReference type="Proteomes" id="UP000789405">
    <property type="component" value="Unassembled WGS sequence"/>
</dbReference>
<organism evidence="1 2">
    <name type="scientific">Dentiscutata erythropus</name>
    <dbReference type="NCBI Taxonomy" id="1348616"/>
    <lineage>
        <taxon>Eukaryota</taxon>
        <taxon>Fungi</taxon>
        <taxon>Fungi incertae sedis</taxon>
        <taxon>Mucoromycota</taxon>
        <taxon>Glomeromycotina</taxon>
        <taxon>Glomeromycetes</taxon>
        <taxon>Diversisporales</taxon>
        <taxon>Gigasporaceae</taxon>
        <taxon>Dentiscutata</taxon>
    </lineage>
</organism>
<comment type="caution">
    <text evidence="1">The sequence shown here is derived from an EMBL/GenBank/DDBJ whole genome shotgun (WGS) entry which is preliminary data.</text>
</comment>
<sequence length="215" mass="23073">MVDANTYLNSNYPFPAVNRTLISSLDVSNKNLINTINLGPSENFTNLASLNASLNQISGFTLGELPKLQKIDFSHNIFTSFGIKNDGLLPSLAIVNFSHNFLTDVGPGSVILLRLDVSSNALTKLDLSACKNLLTLNCSGNPDLSNLTLNSAFDPIDANAFDCRGTSIGKINTTSFIYDCQTGTRIKLHDTSATTSPAVVTVTNANQQIQSNNNN</sequence>
<dbReference type="InterPro" id="IPR032675">
    <property type="entry name" value="LRR_dom_sf"/>
</dbReference>
<name>A0A9N9EV51_9GLOM</name>
<keyword evidence="2" id="KW-1185">Reference proteome</keyword>
<proteinExistence type="predicted"/>
<evidence type="ECO:0000313" key="2">
    <source>
        <dbReference type="Proteomes" id="UP000789405"/>
    </source>
</evidence>
<gene>
    <name evidence="1" type="ORF">DERYTH_LOCUS12708</name>
</gene>
<dbReference type="OrthoDB" id="204638at2759"/>
<protein>
    <submittedName>
        <fullName evidence="1">14580_t:CDS:1</fullName>
    </submittedName>
</protein>
<dbReference type="EMBL" id="CAJVPY010008472">
    <property type="protein sequence ID" value="CAG8696460.1"/>
    <property type="molecule type" value="Genomic_DNA"/>
</dbReference>
<accession>A0A9N9EV51</accession>
<feature type="non-terminal residue" evidence="1">
    <location>
        <position position="215"/>
    </location>
</feature>
<dbReference type="SUPFAM" id="SSF52058">
    <property type="entry name" value="L domain-like"/>
    <property type="match status" value="1"/>
</dbReference>
<dbReference type="AlphaFoldDB" id="A0A9N9EV51"/>
<evidence type="ECO:0000313" key="1">
    <source>
        <dbReference type="EMBL" id="CAG8696460.1"/>
    </source>
</evidence>
<reference evidence="1" key="1">
    <citation type="submission" date="2021-06" db="EMBL/GenBank/DDBJ databases">
        <authorList>
            <person name="Kallberg Y."/>
            <person name="Tangrot J."/>
            <person name="Rosling A."/>
        </authorList>
    </citation>
    <scope>NUCLEOTIDE SEQUENCE</scope>
    <source>
        <strain evidence="1">MA453B</strain>
    </source>
</reference>
<dbReference type="Gene3D" id="3.80.10.10">
    <property type="entry name" value="Ribonuclease Inhibitor"/>
    <property type="match status" value="1"/>
</dbReference>